<organism evidence="2 3">
    <name type="scientific">Salinisphaera aquimarina</name>
    <dbReference type="NCBI Taxonomy" id="2094031"/>
    <lineage>
        <taxon>Bacteria</taxon>
        <taxon>Pseudomonadati</taxon>
        <taxon>Pseudomonadota</taxon>
        <taxon>Gammaproteobacteria</taxon>
        <taxon>Salinisphaerales</taxon>
        <taxon>Salinisphaeraceae</taxon>
        <taxon>Salinisphaera</taxon>
    </lineage>
</organism>
<evidence type="ECO:0000313" key="3">
    <source>
        <dbReference type="Proteomes" id="UP001595462"/>
    </source>
</evidence>
<gene>
    <name evidence="2" type="ORF">ACFOSU_14515</name>
</gene>
<dbReference type="InterPro" id="IPR029058">
    <property type="entry name" value="AB_hydrolase_fold"/>
</dbReference>
<dbReference type="EMBL" id="JBHRSS010000007">
    <property type="protein sequence ID" value="MFC3105092.1"/>
    <property type="molecule type" value="Genomic_DNA"/>
</dbReference>
<dbReference type="Proteomes" id="UP001595462">
    <property type="component" value="Unassembled WGS sequence"/>
</dbReference>
<dbReference type="Gene3D" id="3.40.50.1820">
    <property type="entry name" value="alpha/beta hydrolase"/>
    <property type="match status" value="1"/>
</dbReference>
<keyword evidence="3" id="KW-1185">Reference proteome</keyword>
<name>A0ABV7EU16_9GAMM</name>
<dbReference type="PANTHER" id="PTHR37574:SF1">
    <property type="entry name" value="LIPASE B"/>
    <property type="match status" value="1"/>
</dbReference>
<protein>
    <submittedName>
        <fullName evidence="2">Esterase/lipase family protein</fullName>
    </submittedName>
</protein>
<proteinExistence type="predicted"/>
<evidence type="ECO:0000256" key="1">
    <source>
        <dbReference type="SAM" id="SignalP"/>
    </source>
</evidence>
<evidence type="ECO:0000313" key="2">
    <source>
        <dbReference type="EMBL" id="MFC3105092.1"/>
    </source>
</evidence>
<accession>A0ABV7EU16</accession>
<dbReference type="RefSeq" id="WP_380690655.1">
    <property type="nucleotide sequence ID" value="NZ_JBHRSS010000007.1"/>
</dbReference>
<sequence length="363" mass="38821">MRASRLRAAFAAFIVVAWIPYAQAADTDMAAVLDAATQAPGPQLDVDPQMLADALECADATDTVRPGAVLLVHGTGLTATESWRKTYVPALTSDGYSTCTVRLPMRALSDAQVSSEYVVYALREMYTRYGDRISVITHSQGALEARWAIKFWPDIRDKVDDVIMLSGSSHGTLVADVVCLQKLKGCTESVAQQRPGSQFLAALNNGDETPGDIDYSSIYSYTDEIVVTSALDPSPALAGASNVAVQDICPGRPVMHIPMITDAVAYALARDALDHEGPVDPARIDRKAACTRLVARDMTPVDALINVSTYLPAGASIFLTRGMNEPPLMDYAAAQLPDDAYAPSSRPIRSLLSSALSLGPSLR</sequence>
<reference evidence="3" key="1">
    <citation type="journal article" date="2019" name="Int. J. Syst. Evol. Microbiol.">
        <title>The Global Catalogue of Microorganisms (GCM) 10K type strain sequencing project: providing services to taxonomists for standard genome sequencing and annotation.</title>
        <authorList>
            <consortium name="The Broad Institute Genomics Platform"/>
            <consortium name="The Broad Institute Genome Sequencing Center for Infectious Disease"/>
            <person name="Wu L."/>
            <person name="Ma J."/>
        </authorList>
    </citation>
    <scope>NUCLEOTIDE SEQUENCE [LARGE SCALE GENOMIC DNA]</scope>
    <source>
        <strain evidence="3">KCTC 52640</strain>
    </source>
</reference>
<dbReference type="Pfam" id="PF01674">
    <property type="entry name" value="Lipase_2"/>
    <property type="match status" value="1"/>
</dbReference>
<dbReference type="InterPro" id="IPR053228">
    <property type="entry name" value="Stereospecific_Lipase"/>
</dbReference>
<comment type="caution">
    <text evidence="2">The sequence shown here is derived from an EMBL/GenBank/DDBJ whole genome shotgun (WGS) entry which is preliminary data.</text>
</comment>
<dbReference type="PANTHER" id="PTHR37574">
    <property type="entry name" value="LIPASE B"/>
    <property type="match status" value="1"/>
</dbReference>
<feature type="chain" id="PRO_5046791164" evidence="1">
    <location>
        <begin position="25"/>
        <end position="363"/>
    </location>
</feature>
<dbReference type="InterPro" id="IPR002918">
    <property type="entry name" value="Lipase_EstA/Esterase_EstB"/>
</dbReference>
<dbReference type="SUPFAM" id="SSF53474">
    <property type="entry name" value="alpha/beta-Hydrolases"/>
    <property type="match status" value="1"/>
</dbReference>
<keyword evidence="1" id="KW-0732">Signal</keyword>
<feature type="signal peptide" evidence="1">
    <location>
        <begin position="1"/>
        <end position="24"/>
    </location>
</feature>